<dbReference type="Pfam" id="PF23544">
    <property type="entry name" value="AtuA_ferredoxin"/>
    <property type="match status" value="1"/>
</dbReference>
<evidence type="ECO:0000259" key="1">
    <source>
        <dbReference type="Pfam" id="PF23544"/>
    </source>
</evidence>
<sequence length="104" mass="11196">MKLREIAHARAGDKGDVSSISVIAYRPQDYPLLLRAVTVERVAAHFSSLARGPVRRYEMPALHALNFVLEGALGGGVTRSLARDAHGKTLSAVMLEIEMPETGG</sequence>
<dbReference type="EMBL" id="VCDI01000002">
    <property type="protein sequence ID" value="TLU73337.1"/>
    <property type="molecule type" value="Genomic_DNA"/>
</dbReference>
<dbReference type="PANTHER" id="PTHR47708">
    <property type="match status" value="1"/>
</dbReference>
<dbReference type="RefSeq" id="WP_138325417.1">
    <property type="nucleotide sequence ID" value="NZ_VCDI01000002.1"/>
</dbReference>
<comment type="caution">
    <text evidence="2">The sequence shown here is derived from an EMBL/GenBank/DDBJ whole genome shotgun (WGS) entry which is preliminary data.</text>
</comment>
<reference evidence="2 3" key="1">
    <citation type="submission" date="2019-05" db="EMBL/GenBank/DDBJ databases">
        <authorList>
            <person name="Pankratov T."/>
            <person name="Grouzdev D."/>
        </authorList>
    </citation>
    <scope>NUCLEOTIDE SEQUENCE [LARGE SCALE GENOMIC DNA]</scope>
    <source>
        <strain evidence="2 3">KEBCLARHB70R</strain>
    </source>
</reference>
<dbReference type="OrthoDB" id="21390at2"/>
<evidence type="ECO:0000313" key="2">
    <source>
        <dbReference type="EMBL" id="TLU73337.1"/>
    </source>
</evidence>
<dbReference type="PANTHER" id="PTHR47708:SF2">
    <property type="entry name" value="SI:CH73-132F6.5"/>
    <property type="match status" value="1"/>
</dbReference>
<dbReference type="AlphaFoldDB" id="A0A5R9J9V9"/>
<protein>
    <recommendedName>
        <fullName evidence="1">AtuA-like ferredoxin-fold domain-containing protein</fullName>
    </recommendedName>
</protein>
<evidence type="ECO:0000313" key="3">
    <source>
        <dbReference type="Proteomes" id="UP000305654"/>
    </source>
</evidence>
<organism evidence="2 3">
    <name type="scientific">Lichenicoccus roseus</name>
    <dbReference type="NCBI Taxonomy" id="2683649"/>
    <lineage>
        <taxon>Bacteria</taxon>
        <taxon>Pseudomonadati</taxon>
        <taxon>Pseudomonadota</taxon>
        <taxon>Alphaproteobacteria</taxon>
        <taxon>Acetobacterales</taxon>
        <taxon>Acetobacteraceae</taxon>
        <taxon>Lichenicoccus</taxon>
    </lineage>
</organism>
<dbReference type="Proteomes" id="UP000305654">
    <property type="component" value="Unassembled WGS sequence"/>
</dbReference>
<keyword evidence="3" id="KW-1185">Reference proteome</keyword>
<name>A0A5R9J9V9_9PROT</name>
<accession>A0A5R9J9V9</accession>
<feature type="domain" description="AtuA-like ferredoxin-fold" evidence="1">
    <location>
        <begin position="1"/>
        <end position="99"/>
    </location>
</feature>
<dbReference type="InterPro" id="IPR056362">
    <property type="entry name" value="AtuA-like_ferredoxin_dom"/>
</dbReference>
<proteinExistence type="predicted"/>
<gene>
    <name evidence="2" type="ORF">FE263_08025</name>
</gene>